<name>A0A0A5G4A4_9BACI</name>
<protein>
    <recommendedName>
        <fullName evidence="4">DUF4367 domain-containing protein</fullName>
    </recommendedName>
</protein>
<dbReference type="PROSITE" id="PS51257">
    <property type="entry name" value="PROKAR_LIPOPROTEIN"/>
    <property type="match status" value="1"/>
</dbReference>
<keyword evidence="1" id="KW-0732">Signal</keyword>
<reference evidence="2 3" key="1">
    <citation type="submission" date="2013-08" db="EMBL/GenBank/DDBJ databases">
        <authorList>
            <person name="Huang J."/>
            <person name="Wang G."/>
        </authorList>
    </citation>
    <scope>NUCLEOTIDE SEQUENCE [LARGE SCALE GENOMIC DNA]</scope>
    <source>
        <strain evidence="2 3">BH030004</strain>
    </source>
</reference>
<dbReference type="eggNOG" id="ENOG502ZNXQ">
    <property type="taxonomic scope" value="Bacteria"/>
</dbReference>
<dbReference type="Proteomes" id="UP000030403">
    <property type="component" value="Unassembled WGS sequence"/>
</dbReference>
<comment type="caution">
    <text evidence="2">The sequence shown here is derived from an EMBL/GenBank/DDBJ whole genome shotgun (WGS) entry which is preliminary data.</text>
</comment>
<evidence type="ECO:0008006" key="4">
    <source>
        <dbReference type="Google" id="ProtNLM"/>
    </source>
</evidence>
<evidence type="ECO:0000313" key="3">
    <source>
        <dbReference type="Proteomes" id="UP000030403"/>
    </source>
</evidence>
<organism evidence="2 3">
    <name type="scientific">Pontibacillus marinus BH030004 = DSM 16465</name>
    <dbReference type="NCBI Taxonomy" id="1385511"/>
    <lineage>
        <taxon>Bacteria</taxon>
        <taxon>Bacillati</taxon>
        <taxon>Bacillota</taxon>
        <taxon>Bacilli</taxon>
        <taxon>Bacillales</taxon>
        <taxon>Bacillaceae</taxon>
        <taxon>Pontibacillus</taxon>
    </lineage>
</organism>
<proteinExistence type="predicted"/>
<feature type="chain" id="PRO_5039629024" description="DUF4367 domain-containing protein" evidence="1">
    <location>
        <begin position="23"/>
        <end position="157"/>
    </location>
</feature>
<keyword evidence="3" id="KW-1185">Reference proteome</keyword>
<dbReference type="RefSeq" id="WP_027448762.1">
    <property type="nucleotide sequence ID" value="NZ_AVPF01000035.1"/>
</dbReference>
<evidence type="ECO:0000256" key="1">
    <source>
        <dbReference type="SAM" id="SignalP"/>
    </source>
</evidence>
<dbReference type="EMBL" id="AVPF01000035">
    <property type="protein sequence ID" value="KGX85915.1"/>
    <property type="molecule type" value="Genomic_DNA"/>
</dbReference>
<sequence length="157" mass="18020">MMRKTLSTLLFIPLLISCSNQSSEVQAYKVTKVLNKIEDETFNSALPTQLPFKLDLIQVKPTPKGQPGHFIEYVGKQGQMIELFVTTSEVNFSKENFSEVSISDLKGWYTEKGPQILAWEQNTTHYKLSYYSFKSDKDVTKQQMIQVAESLELIEKQ</sequence>
<accession>A0A0A5G4A4</accession>
<evidence type="ECO:0000313" key="2">
    <source>
        <dbReference type="EMBL" id="KGX85915.1"/>
    </source>
</evidence>
<dbReference type="STRING" id="1385511.GCA_000425225_02298"/>
<feature type="signal peptide" evidence="1">
    <location>
        <begin position="1"/>
        <end position="22"/>
    </location>
</feature>
<gene>
    <name evidence="2" type="ORF">N783_13060</name>
</gene>
<dbReference type="OrthoDB" id="2879848at2"/>
<dbReference type="AlphaFoldDB" id="A0A0A5G4A4"/>